<dbReference type="InterPro" id="IPR036388">
    <property type="entry name" value="WH-like_DNA-bd_sf"/>
</dbReference>
<keyword evidence="1" id="KW-0677">Repeat</keyword>
<proteinExistence type="predicted"/>
<dbReference type="Proteomes" id="UP001238096">
    <property type="component" value="Chromosome"/>
</dbReference>
<feature type="domain" description="CBS" evidence="3">
    <location>
        <begin position="148"/>
        <end position="209"/>
    </location>
</feature>
<evidence type="ECO:0000256" key="2">
    <source>
        <dbReference type="PROSITE-ProRule" id="PRU00703"/>
    </source>
</evidence>
<dbReference type="PROSITE" id="PS51371">
    <property type="entry name" value="CBS"/>
    <property type="match status" value="1"/>
</dbReference>
<dbReference type="SUPFAM" id="SSF46785">
    <property type="entry name" value="Winged helix' DNA-binding domain"/>
    <property type="match status" value="1"/>
</dbReference>
<keyword evidence="2" id="KW-0129">CBS domain</keyword>
<dbReference type="Pfam" id="PF00571">
    <property type="entry name" value="CBS"/>
    <property type="match status" value="2"/>
</dbReference>
<dbReference type="InterPro" id="IPR013196">
    <property type="entry name" value="HTH_11"/>
</dbReference>
<dbReference type="Gene3D" id="3.10.580.10">
    <property type="entry name" value="CBS-domain"/>
    <property type="match status" value="1"/>
</dbReference>
<dbReference type="PIRSF" id="PIRSF026546">
    <property type="entry name" value="UCP026546_CBS_YqzB"/>
    <property type="match status" value="1"/>
</dbReference>
<dbReference type="InterPro" id="IPR000644">
    <property type="entry name" value="CBS_dom"/>
</dbReference>
<accession>A0ABY9LIL2</accession>
<sequence length="209" mass="23470">MILIQLSQRQKEILDIVKSKQPITGEKIAEHLHLTRAALRSDLVVLTMLGFLDAKPKVGYFYVEDREVLQTSTVFKETKVSDVMGIPLTVNQKESVYDVIVHIFMEDAGCAFILDEKDYLCGLVSRKDLLKASIGGGDLTKIPIGMIMTRMPNISTVREDDLLLDAAQQLVAKQVDSLPVVRLEADHKYKVVGKLSKTIITRLFLEIKE</sequence>
<dbReference type="PANTHER" id="PTHR48108:SF32">
    <property type="entry name" value="TRANSCRIPTIONAL REPRESSOR CCPN"/>
    <property type="match status" value="1"/>
</dbReference>
<reference evidence="5" key="1">
    <citation type="submission" date="2022-10" db="EMBL/GenBank/DDBJ databases">
        <title>Streptococcus didelphis as causative of fatal infections in opossums (Didelphis albiventris).</title>
        <authorList>
            <person name="Breyer G.M."/>
            <person name="Da Silva M.E.R.J."/>
            <person name="Siqueira F.M."/>
        </authorList>
    </citation>
    <scope>NUCLEOTIDE SEQUENCE [LARGE SCALE GENOMIC DNA]</scope>
    <source>
        <strain evidence="5">LBVP101/21</strain>
    </source>
</reference>
<dbReference type="Gene3D" id="1.10.10.10">
    <property type="entry name" value="Winged helix-like DNA-binding domain superfamily/Winged helix DNA-binding domain"/>
    <property type="match status" value="1"/>
</dbReference>
<dbReference type="PANTHER" id="PTHR48108">
    <property type="entry name" value="CBS DOMAIN-CONTAINING PROTEIN CBSX2, CHLOROPLASTIC"/>
    <property type="match status" value="1"/>
</dbReference>
<evidence type="ECO:0000313" key="4">
    <source>
        <dbReference type="EMBL" id="WMB28697.1"/>
    </source>
</evidence>
<dbReference type="InterPro" id="IPR036390">
    <property type="entry name" value="WH_DNA-bd_sf"/>
</dbReference>
<protein>
    <submittedName>
        <fullName evidence="4">Helix-turn-helix transcriptional regulator</fullName>
    </submittedName>
</protein>
<dbReference type="InterPro" id="IPR016842">
    <property type="entry name" value="UCP026546_HTH-CBS"/>
</dbReference>
<dbReference type="CDD" id="cd04617">
    <property type="entry name" value="CBS_pair_CcpN"/>
    <property type="match status" value="1"/>
</dbReference>
<dbReference type="SUPFAM" id="SSF54631">
    <property type="entry name" value="CBS-domain pair"/>
    <property type="match status" value="1"/>
</dbReference>
<organism evidence="4 5">
    <name type="scientific">Streptococcus didelphis</name>
    <dbReference type="NCBI Taxonomy" id="102886"/>
    <lineage>
        <taxon>Bacteria</taxon>
        <taxon>Bacillati</taxon>
        <taxon>Bacillota</taxon>
        <taxon>Bacilli</taxon>
        <taxon>Lactobacillales</taxon>
        <taxon>Streptococcaceae</taxon>
        <taxon>Streptococcus</taxon>
    </lineage>
</organism>
<dbReference type="InterPro" id="IPR046342">
    <property type="entry name" value="CBS_dom_sf"/>
</dbReference>
<dbReference type="RefSeq" id="WP_018366582.1">
    <property type="nucleotide sequence ID" value="NZ_CP104407.1"/>
</dbReference>
<dbReference type="Pfam" id="PF08279">
    <property type="entry name" value="HTH_11"/>
    <property type="match status" value="1"/>
</dbReference>
<name>A0ABY9LIL2_9STRE</name>
<keyword evidence="5" id="KW-1185">Reference proteome</keyword>
<dbReference type="InterPro" id="IPR051462">
    <property type="entry name" value="CBS_domain-containing"/>
</dbReference>
<dbReference type="EMBL" id="CP110509">
    <property type="protein sequence ID" value="WMB28697.1"/>
    <property type="molecule type" value="Genomic_DNA"/>
</dbReference>
<gene>
    <name evidence="4" type="ORF">N1496_04255</name>
</gene>
<evidence type="ECO:0000313" key="5">
    <source>
        <dbReference type="Proteomes" id="UP001238096"/>
    </source>
</evidence>
<evidence type="ECO:0000259" key="3">
    <source>
        <dbReference type="PROSITE" id="PS51371"/>
    </source>
</evidence>
<evidence type="ECO:0000256" key="1">
    <source>
        <dbReference type="ARBA" id="ARBA00022737"/>
    </source>
</evidence>
<dbReference type="SMART" id="SM00116">
    <property type="entry name" value="CBS"/>
    <property type="match status" value="2"/>
</dbReference>